<proteinExistence type="predicted"/>
<gene>
    <name evidence="2" type="ORF">BDV41DRAFT_543714</name>
</gene>
<feature type="transmembrane region" description="Helical" evidence="1">
    <location>
        <begin position="12"/>
        <end position="31"/>
    </location>
</feature>
<evidence type="ECO:0000313" key="3">
    <source>
        <dbReference type="Proteomes" id="UP000325433"/>
    </source>
</evidence>
<reference evidence="3" key="1">
    <citation type="submission" date="2019-04" db="EMBL/GenBank/DDBJ databases">
        <title>Friends and foes A comparative genomics studyof 23 Aspergillus species from section Flavi.</title>
        <authorList>
            <consortium name="DOE Joint Genome Institute"/>
            <person name="Kjaerbolling I."/>
            <person name="Vesth T."/>
            <person name="Frisvad J.C."/>
            <person name="Nybo J.L."/>
            <person name="Theobald S."/>
            <person name="Kildgaard S."/>
            <person name="Isbrandt T."/>
            <person name="Kuo A."/>
            <person name="Sato A."/>
            <person name="Lyhne E.K."/>
            <person name="Kogle M.E."/>
            <person name="Wiebenga A."/>
            <person name="Kun R.S."/>
            <person name="Lubbers R.J."/>
            <person name="Makela M.R."/>
            <person name="Barry K."/>
            <person name="Chovatia M."/>
            <person name="Clum A."/>
            <person name="Daum C."/>
            <person name="Haridas S."/>
            <person name="He G."/>
            <person name="LaButti K."/>
            <person name="Lipzen A."/>
            <person name="Mondo S."/>
            <person name="Riley R."/>
            <person name="Salamov A."/>
            <person name="Simmons B.A."/>
            <person name="Magnuson J.K."/>
            <person name="Henrissat B."/>
            <person name="Mortensen U.H."/>
            <person name="Larsen T.O."/>
            <person name="Devries R.P."/>
            <person name="Grigoriev I.V."/>
            <person name="Machida M."/>
            <person name="Baker S.E."/>
            <person name="Andersen M.R."/>
        </authorList>
    </citation>
    <scope>NUCLEOTIDE SEQUENCE [LARGE SCALE GENOMIC DNA]</scope>
    <source>
        <strain evidence="3">CBS 130015</strain>
    </source>
</reference>
<dbReference type="Proteomes" id="UP000325433">
    <property type="component" value="Unassembled WGS sequence"/>
</dbReference>
<dbReference type="EMBL" id="ML738348">
    <property type="protein sequence ID" value="KAE8310926.1"/>
    <property type="molecule type" value="Genomic_DNA"/>
</dbReference>
<evidence type="ECO:0000313" key="2">
    <source>
        <dbReference type="EMBL" id="KAE8310926.1"/>
    </source>
</evidence>
<sequence>MVACTAGFYTNTVIHLLIYVYVGCMYVFYLVQLFEAINDSSAEETLRFLINVQNTWTRHGIIPSTMHQDSR</sequence>
<organism evidence="2 3">
    <name type="scientific">Aspergillus transmontanensis</name>
    <dbReference type="NCBI Taxonomy" id="1034304"/>
    <lineage>
        <taxon>Eukaryota</taxon>
        <taxon>Fungi</taxon>
        <taxon>Dikarya</taxon>
        <taxon>Ascomycota</taxon>
        <taxon>Pezizomycotina</taxon>
        <taxon>Eurotiomycetes</taxon>
        <taxon>Eurotiomycetidae</taxon>
        <taxon>Eurotiales</taxon>
        <taxon>Aspergillaceae</taxon>
        <taxon>Aspergillus</taxon>
        <taxon>Aspergillus subgen. Circumdati</taxon>
    </lineage>
</organism>
<dbReference type="AlphaFoldDB" id="A0A5N6VRW6"/>
<keyword evidence="1" id="KW-1133">Transmembrane helix</keyword>
<name>A0A5N6VRW6_9EURO</name>
<protein>
    <submittedName>
        <fullName evidence="2">Uncharacterized protein</fullName>
    </submittedName>
</protein>
<accession>A0A5N6VRW6</accession>
<evidence type="ECO:0000256" key="1">
    <source>
        <dbReference type="SAM" id="Phobius"/>
    </source>
</evidence>
<keyword evidence="1" id="KW-0812">Transmembrane</keyword>
<keyword evidence="3" id="KW-1185">Reference proteome</keyword>
<keyword evidence="1" id="KW-0472">Membrane</keyword>